<keyword evidence="8" id="KW-1185">Reference proteome</keyword>
<dbReference type="GO" id="GO:0022857">
    <property type="term" value="F:transmembrane transporter activity"/>
    <property type="evidence" value="ECO:0007669"/>
    <property type="project" value="TreeGrafter"/>
</dbReference>
<proteinExistence type="predicted"/>
<evidence type="ECO:0000256" key="2">
    <source>
        <dbReference type="ARBA" id="ARBA00022448"/>
    </source>
</evidence>
<reference evidence="9" key="2">
    <citation type="submission" date="2020-04" db="EMBL/GenBank/DDBJ databases">
        <authorList>
            <consortium name="NCBI Genome Project"/>
        </authorList>
    </citation>
    <scope>NUCLEOTIDE SEQUENCE</scope>
    <source>
        <strain evidence="9">CBS 304.34</strain>
    </source>
</reference>
<evidence type="ECO:0000313" key="9">
    <source>
        <dbReference type="RefSeq" id="XP_033572771.1"/>
    </source>
</evidence>
<reference evidence="7 9" key="1">
    <citation type="journal article" date="2020" name="Stud. Mycol.">
        <title>101 Dothideomycetes genomes: a test case for predicting lifestyles and emergence of pathogens.</title>
        <authorList>
            <person name="Haridas S."/>
            <person name="Albert R."/>
            <person name="Binder M."/>
            <person name="Bloem J."/>
            <person name="Labutti K."/>
            <person name="Salamov A."/>
            <person name="Andreopoulos B."/>
            <person name="Baker S."/>
            <person name="Barry K."/>
            <person name="Bills G."/>
            <person name="Bluhm B."/>
            <person name="Cannon C."/>
            <person name="Castanera R."/>
            <person name="Culley D."/>
            <person name="Daum C."/>
            <person name="Ezra D."/>
            <person name="Gonzalez J."/>
            <person name="Henrissat B."/>
            <person name="Kuo A."/>
            <person name="Liang C."/>
            <person name="Lipzen A."/>
            <person name="Lutzoni F."/>
            <person name="Magnuson J."/>
            <person name="Mondo S."/>
            <person name="Nolan M."/>
            <person name="Ohm R."/>
            <person name="Pangilinan J."/>
            <person name="Park H.-J."/>
            <person name="Ramirez L."/>
            <person name="Alfaro M."/>
            <person name="Sun H."/>
            <person name="Tritt A."/>
            <person name="Yoshinaga Y."/>
            <person name="Zwiers L.-H."/>
            <person name="Turgeon B."/>
            <person name="Goodwin S."/>
            <person name="Spatafora J."/>
            <person name="Crous P."/>
            <person name="Grigoriev I."/>
        </authorList>
    </citation>
    <scope>NUCLEOTIDE SEQUENCE</scope>
    <source>
        <strain evidence="7 9">CBS 304.34</strain>
    </source>
</reference>
<evidence type="ECO:0008006" key="10">
    <source>
        <dbReference type="Google" id="ProtNLM"/>
    </source>
</evidence>
<reference evidence="9" key="3">
    <citation type="submission" date="2025-04" db="UniProtKB">
        <authorList>
            <consortium name="RefSeq"/>
        </authorList>
    </citation>
    <scope>IDENTIFICATION</scope>
    <source>
        <strain evidence="9">CBS 304.34</strain>
    </source>
</reference>
<dbReference type="PANTHER" id="PTHR23501:SF177">
    <property type="entry name" value="MAJOR FACILITATOR SUPERFAMILY (MFS) PROFILE DOMAIN-CONTAINING PROTEIN-RELATED"/>
    <property type="match status" value="1"/>
</dbReference>
<dbReference type="EMBL" id="MU003708">
    <property type="protein sequence ID" value="KAF2805807.1"/>
    <property type="molecule type" value="Genomic_DNA"/>
</dbReference>
<feature type="transmembrane region" description="Helical" evidence="6">
    <location>
        <begin position="292"/>
        <end position="317"/>
    </location>
</feature>
<keyword evidence="4 6" id="KW-1133">Transmembrane helix</keyword>
<protein>
    <recommendedName>
        <fullName evidence="10">MFS general substrate transporter</fullName>
    </recommendedName>
</protein>
<evidence type="ECO:0000256" key="6">
    <source>
        <dbReference type="SAM" id="Phobius"/>
    </source>
</evidence>
<dbReference type="PANTHER" id="PTHR23501">
    <property type="entry name" value="MAJOR FACILITATOR SUPERFAMILY"/>
    <property type="match status" value="1"/>
</dbReference>
<dbReference type="Proteomes" id="UP000504636">
    <property type="component" value="Unplaced"/>
</dbReference>
<evidence type="ECO:0000256" key="1">
    <source>
        <dbReference type="ARBA" id="ARBA00004141"/>
    </source>
</evidence>
<keyword evidence="3 6" id="KW-0812">Transmembrane</keyword>
<evidence type="ECO:0000256" key="3">
    <source>
        <dbReference type="ARBA" id="ARBA00022692"/>
    </source>
</evidence>
<keyword evidence="2" id="KW-0813">Transport</keyword>
<feature type="transmembrane region" description="Helical" evidence="6">
    <location>
        <begin position="20"/>
        <end position="43"/>
    </location>
</feature>
<feature type="transmembrane region" description="Helical" evidence="6">
    <location>
        <begin position="95"/>
        <end position="116"/>
    </location>
</feature>
<comment type="subcellular location">
    <subcellularLocation>
        <location evidence="1">Membrane</location>
        <topology evidence="1">Multi-pass membrane protein</topology>
    </subcellularLocation>
</comment>
<dbReference type="GeneID" id="54461598"/>
<accession>A0A6A6YD86</accession>
<evidence type="ECO:0000256" key="4">
    <source>
        <dbReference type="ARBA" id="ARBA00022989"/>
    </source>
</evidence>
<dbReference type="OrthoDB" id="10021397at2759"/>
<dbReference type="Gene3D" id="1.20.1250.20">
    <property type="entry name" value="MFS general substrate transporter like domains"/>
    <property type="match status" value="1"/>
</dbReference>
<feature type="transmembrane region" description="Helical" evidence="6">
    <location>
        <begin position="155"/>
        <end position="173"/>
    </location>
</feature>
<feature type="transmembrane region" description="Helical" evidence="6">
    <location>
        <begin position="55"/>
        <end position="75"/>
    </location>
</feature>
<dbReference type="InterPro" id="IPR036259">
    <property type="entry name" value="MFS_trans_sf"/>
</dbReference>
<feature type="transmembrane region" description="Helical" evidence="6">
    <location>
        <begin position="128"/>
        <end position="149"/>
    </location>
</feature>
<dbReference type="AlphaFoldDB" id="A0A6A6YD86"/>
<sequence>MFFFTPPIPPREASLRERIVQIDLLGSVLVTGALACFVLCMHWSGIYHWSSPRAILTMISSIILTIAFVLNEWFMGPKAMIQHHLLKNARVLPNLIYIFFLAGVYFPLLYTLPVQLQSVHNESASQSGVRLIPLVLGISIFTMISNGLLTWWRHYALFLAAGAILGTAGLAKIHSLGADATTGDWIRYEVLAAVGVGLALQIPMIANQTVVAAADVPAVTSLTLFVENVGTALFVAAGEAAFAQGLMASIARNVPSVAPQKVLDVGATQIRSVFYGSELQGVLGSYLDGCKISHIIGVACGAAACVVSFGSVGSAGIRGIRMRLKKVHAP</sequence>
<feature type="transmembrane region" description="Helical" evidence="6">
    <location>
        <begin position="185"/>
        <end position="206"/>
    </location>
</feature>
<gene>
    <name evidence="7 9" type="ORF">BDZ99DRAFT_466164</name>
</gene>
<name>A0A6A6YD86_9PEZI</name>
<dbReference type="GO" id="GO:0005886">
    <property type="term" value="C:plasma membrane"/>
    <property type="evidence" value="ECO:0007669"/>
    <property type="project" value="TreeGrafter"/>
</dbReference>
<evidence type="ECO:0000313" key="8">
    <source>
        <dbReference type="Proteomes" id="UP000504636"/>
    </source>
</evidence>
<dbReference type="SUPFAM" id="SSF103473">
    <property type="entry name" value="MFS general substrate transporter"/>
    <property type="match status" value="1"/>
</dbReference>
<evidence type="ECO:0000256" key="5">
    <source>
        <dbReference type="ARBA" id="ARBA00023136"/>
    </source>
</evidence>
<organism evidence="7">
    <name type="scientific">Mytilinidion resinicola</name>
    <dbReference type="NCBI Taxonomy" id="574789"/>
    <lineage>
        <taxon>Eukaryota</taxon>
        <taxon>Fungi</taxon>
        <taxon>Dikarya</taxon>
        <taxon>Ascomycota</taxon>
        <taxon>Pezizomycotina</taxon>
        <taxon>Dothideomycetes</taxon>
        <taxon>Pleosporomycetidae</taxon>
        <taxon>Mytilinidiales</taxon>
        <taxon>Mytilinidiaceae</taxon>
        <taxon>Mytilinidion</taxon>
    </lineage>
</organism>
<dbReference type="RefSeq" id="XP_033572771.1">
    <property type="nucleotide sequence ID" value="XM_033720705.1"/>
</dbReference>
<keyword evidence="5 6" id="KW-0472">Membrane</keyword>
<evidence type="ECO:0000313" key="7">
    <source>
        <dbReference type="EMBL" id="KAF2805807.1"/>
    </source>
</evidence>